<organism evidence="2 3">
    <name type="scientific">Tenebrio molitor</name>
    <name type="common">Yellow mealworm beetle</name>
    <dbReference type="NCBI Taxonomy" id="7067"/>
    <lineage>
        <taxon>Eukaryota</taxon>
        <taxon>Metazoa</taxon>
        <taxon>Ecdysozoa</taxon>
        <taxon>Arthropoda</taxon>
        <taxon>Hexapoda</taxon>
        <taxon>Insecta</taxon>
        <taxon>Pterygota</taxon>
        <taxon>Neoptera</taxon>
        <taxon>Endopterygota</taxon>
        <taxon>Coleoptera</taxon>
        <taxon>Polyphaga</taxon>
        <taxon>Cucujiformia</taxon>
        <taxon>Tenebrionidae</taxon>
        <taxon>Tenebrio</taxon>
    </lineage>
</organism>
<gene>
    <name evidence="2" type="ORF">GEV33_007312</name>
</gene>
<name>A0A8J6HKX3_TENMO</name>
<sequence length="321" mass="37176">MLSQVEKTLLDVKYQLCIDSVRRHTMVFKFLEAETLYAKDSNLKEEDVQILEEWLKKQPHMPHLKKTQLMIALHSCYYRIEPTKIAIDNYFTVRTHCPDLFVALKENILRRTLSVVCAEVLPKRTPEDYAVLMTKLIDTKTENFNCVHVLNAIIMVVSLYLQQNPIPNGGIAVFDMMGFSLAHLGKLNLMAIKQALYYVQECAPIRIKQIHIINVVPLTDKLMAILKPFLKKELYNMIQFHPTVETLYKHVPKDCLPKDYNGGLSSCQQLQADNLKNLLENYDFFTWHEGQKVDESKRVGNEKNINNIFGVDGTFKKLEID</sequence>
<dbReference type="Gene3D" id="3.40.525.10">
    <property type="entry name" value="CRAL-TRIO lipid binding domain"/>
    <property type="match status" value="1"/>
</dbReference>
<dbReference type="InterPro" id="IPR036273">
    <property type="entry name" value="CRAL/TRIO_N_dom_sf"/>
</dbReference>
<dbReference type="InterPro" id="IPR036865">
    <property type="entry name" value="CRAL-TRIO_dom_sf"/>
</dbReference>
<evidence type="ECO:0000313" key="3">
    <source>
        <dbReference type="Proteomes" id="UP000719412"/>
    </source>
</evidence>
<feature type="domain" description="CRAL-TRIO" evidence="1">
    <location>
        <begin position="147"/>
        <end position="268"/>
    </location>
</feature>
<reference evidence="2" key="2">
    <citation type="submission" date="2021-08" db="EMBL/GenBank/DDBJ databases">
        <authorList>
            <person name="Eriksson T."/>
        </authorList>
    </citation>
    <scope>NUCLEOTIDE SEQUENCE</scope>
    <source>
        <strain evidence="2">Stoneville</strain>
        <tissue evidence="2">Whole head</tissue>
    </source>
</reference>
<evidence type="ECO:0000313" key="2">
    <source>
        <dbReference type="EMBL" id="KAH0815478.1"/>
    </source>
</evidence>
<dbReference type="InterPro" id="IPR001251">
    <property type="entry name" value="CRAL-TRIO_dom"/>
</dbReference>
<dbReference type="SUPFAM" id="SSF52087">
    <property type="entry name" value="CRAL/TRIO domain"/>
    <property type="match status" value="1"/>
</dbReference>
<protein>
    <recommendedName>
        <fullName evidence="1">CRAL-TRIO domain-containing protein</fullName>
    </recommendedName>
</protein>
<reference evidence="2" key="1">
    <citation type="journal article" date="2020" name="J Insects Food Feed">
        <title>The yellow mealworm (Tenebrio molitor) genome: a resource for the emerging insects as food and feed industry.</title>
        <authorList>
            <person name="Eriksson T."/>
            <person name="Andere A."/>
            <person name="Kelstrup H."/>
            <person name="Emery V."/>
            <person name="Picard C."/>
        </authorList>
    </citation>
    <scope>NUCLEOTIDE SEQUENCE</scope>
    <source>
        <strain evidence="2">Stoneville</strain>
        <tissue evidence="2">Whole head</tissue>
    </source>
</reference>
<proteinExistence type="predicted"/>
<dbReference type="PANTHER" id="PTHR10174:SF213">
    <property type="entry name" value="CRAL-TRIO DOMAIN-CONTAINING PROTEIN"/>
    <property type="match status" value="1"/>
</dbReference>
<accession>A0A8J6HKX3</accession>
<dbReference type="CDD" id="cd00170">
    <property type="entry name" value="SEC14"/>
    <property type="match status" value="1"/>
</dbReference>
<dbReference type="Proteomes" id="UP000719412">
    <property type="component" value="Unassembled WGS sequence"/>
</dbReference>
<dbReference type="Pfam" id="PF00650">
    <property type="entry name" value="CRAL_TRIO"/>
    <property type="match status" value="1"/>
</dbReference>
<evidence type="ECO:0000259" key="1">
    <source>
        <dbReference type="PROSITE" id="PS50191"/>
    </source>
</evidence>
<dbReference type="Gene3D" id="1.20.5.1200">
    <property type="entry name" value="Alpha-tocopherol transfer"/>
    <property type="match status" value="1"/>
</dbReference>
<dbReference type="GO" id="GO:1902936">
    <property type="term" value="F:phosphatidylinositol bisphosphate binding"/>
    <property type="evidence" value="ECO:0007669"/>
    <property type="project" value="TreeGrafter"/>
</dbReference>
<dbReference type="PROSITE" id="PS50191">
    <property type="entry name" value="CRAL_TRIO"/>
    <property type="match status" value="1"/>
</dbReference>
<dbReference type="SMART" id="SM00516">
    <property type="entry name" value="SEC14"/>
    <property type="match status" value="1"/>
</dbReference>
<dbReference type="SUPFAM" id="SSF46938">
    <property type="entry name" value="CRAL/TRIO N-terminal domain"/>
    <property type="match status" value="1"/>
</dbReference>
<dbReference type="AlphaFoldDB" id="A0A8J6HKX3"/>
<dbReference type="PANTHER" id="PTHR10174">
    <property type="entry name" value="ALPHA-TOCOPHEROL TRANSFER PROTEIN-RELATED"/>
    <property type="match status" value="1"/>
</dbReference>
<comment type="caution">
    <text evidence="2">The sequence shown here is derived from an EMBL/GenBank/DDBJ whole genome shotgun (WGS) entry which is preliminary data.</text>
</comment>
<dbReference type="GO" id="GO:0016020">
    <property type="term" value="C:membrane"/>
    <property type="evidence" value="ECO:0007669"/>
    <property type="project" value="TreeGrafter"/>
</dbReference>
<keyword evidence="3" id="KW-1185">Reference proteome</keyword>
<dbReference type="EMBL" id="JABDTM020023046">
    <property type="protein sequence ID" value="KAH0815478.1"/>
    <property type="molecule type" value="Genomic_DNA"/>
</dbReference>
<dbReference type="PRINTS" id="PR00180">
    <property type="entry name" value="CRETINALDHBP"/>
</dbReference>